<organism evidence="3 4">
    <name type="scientific">Paramecium sonneborni</name>
    <dbReference type="NCBI Taxonomy" id="65129"/>
    <lineage>
        <taxon>Eukaryota</taxon>
        <taxon>Sar</taxon>
        <taxon>Alveolata</taxon>
        <taxon>Ciliophora</taxon>
        <taxon>Intramacronucleata</taxon>
        <taxon>Oligohymenophorea</taxon>
        <taxon>Peniculida</taxon>
        <taxon>Parameciidae</taxon>
        <taxon>Paramecium</taxon>
    </lineage>
</organism>
<evidence type="ECO:0000313" key="4">
    <source>
        <dbReference type="Proteomes" id="UP000692954"/>
    </source>
</evidence>
<dbReference type="EMBL" id="CAJJDN010000023">
    <property type="protein sequence ID" value="CAD8067523.1"/>
    <property type="molecule type" value="Genomic_DNA"/>
</dbReference>
<evidence type="ECO:0000259" key="2">
    <source>
        <dbReference type="Pfam" id="PF11527"/>
    </source>
</evidence>
<dbReference type="Pfam" id="PF11527">
    <property type="entry name" value="ARL2_Bind_BART"/>
    <property type="match status" value="1"/>
</dbReference>
<dbReference type="AlphaFoldDB" id="A0A8S1LQ57"/>
<protein>
    <recommendedName>
        <fullName evidence="2">BART domain-containing protein</fullName>
    </recommendedName>
</protein>
<feature type="region of interest" description="Disordered" evidence="1">
    <location>
        <begin position="124"/>
        <end position="155"/>
    </location>
</feature>
<reference evidence="3" key="1">
    <citation type="submission" date="2021-01" db="EMBL/GenBank/DDBJ databases">
        <authorList>
            <consortium name="Genoscope - CEA"/>
            <person name="William W."/>
        </authorList>
    </citation>
    <scope>NUCLEOTIDE SEQUENCE</scope>
</reference>
<proteinExistence type="predicted"/>
<dbReference type="OrthoDB" id="306323at2759"/>
<dbReference type="Proteomes" id="UP000692954">
    <property type="component" value="Unassembled WGS sequence"/>
</dbReference>
<evidence type="ECO:0000313" key="3">
    <source>
        <dbReference type="EMBL" id="CAD8067523.1"/>
    </source>
</evidence>
<gene>
    <name evidence="3" type="ORF">PSON_ATCC_30995.1.T0230082</name>
</gene>
<comment type="caution">
    <text evidence="3">The sequence shown here is derived from an EMBL/GenBank/DDBJ whole genome shotgun (WGS) entry which is preliminary data.</text>
</comment>
<dbReference type="InterPro" id="IPR023379">
    <property type="entry name" value="BART_dom"/>
</dbReference>
<accession>A0A8S1LQ57</accession>
<keyword evidence="4" id="KW-1185">Reference proteome</keyword>
<sequence>MKATGQDLDIIKLLSSKEWQITYKNFVYQYSSQFQENQQNLNQQQELHKKFQESLQPILNKFISKESQEKYKKNIKELMQNYSQETIIQYVCLFDFHLFQTEMISQNQLLDLIALELIRKEAQQDQQESSSDDEEAEKAYFEKSREQTKQQIEGTLNVEEEKQKLEKTIRETIANFNLPEVIKQPEIEVDQYGFNQGVIEKEDDILKKSIKLRTLKLKQTIPKKEIRLTAEQLKKRRLQIELVKKAIKEQ</sequence>
<name>A0A8S1LQ57_9CILI</name>
<evidence type="ECO:0000256" key="1">
    <source>
        <dbReference type="SAM" id="MobiDB-lite"/>
    </source>
</evidence>
<feature type="domain" description="BART" evidence="2">
    <location>
        <begin position="10"/>
        <end position="110"/>
    </location>
</feature>
<feature type="compositionally biased region" description="Basic and acidic residues" evidence="1">
    <location>
        <begin position="137"/>
        <end position="148"/>
    </location>
</feature>